<evidence type="ECO:0000313" key="8">
    <source>
        <dbReference type="EMBL" id="SCB45619.1"/>
    </source>
</evidence>
<keyword evidence="3 7" id="KW-0812">Transmembrane</keyword>
<evidence type="ECO:0000256" key="7">
    <source>
        <dbReference type="SAM" id="Phobius"/>
    </source>
</evidence>
<dbReference type="InterPro" id="IPR042217">
    <property type="entry name" value="T4SS_VirB10/TrbI"/>
</dbReference>
<comment type="similarity">
    <text evidence="2">Belongs to the TrbI/VirB10 family.</text>
</comment>
<feature type="region of interest" description="Disordered" evidence="6">
    <location>
        <begin position="164"/>
        <end position="186"/>
    </location>
</feature>
<evidence type="ECO:0000256" key="3">
    <source>
        <dbReference type="ARBA" id="ARBA00022692"/>
    </source>
</evidence>
<name>A0A1C3X061_9BRAD</name>
<dbReference type="Pfam" id="PF03743">
    <property type="entry name" value="TrbI"/>
    <property type="match status" value="1"/>
</dbReference>
<dbReference type="CDD" id="cd16429">
    <property type="entry name" value="VirB10"/>
    <property type="match status" value="1"/>
</dbReference>
<sequence>MNTRNANDHEQAVPPEAQGKLSESFRLRAEHPHVTRLSRKILAGGSAVVLFVIGGAVLWSLQTSHSRNQAADELYSTDHHNVADGITTLPKDYAGVPRQAIPQLGPPLPGDLGRPILAAQGQLPTIGANPDQQRRDQETEAARISHLFAATRVGEVRSSAAAAVGSDRGVSTNTANTGDDGFAQNGQDRKLAFVNASVDRRTVSPDRVARPASPYIVQAGTVIPGALITGIRSDLPGQITAQVTENVYDTPTGRFLLVPQGARLIGVYDSQVSFGQSRVLLVWTRLIMPNGRSIVLERQPGADTAGYAGLEDQVDNHWGELFKAAALSTFLAIGTELGAGSDSNSNDSAIIQALRHGASDALNQTGQQVVRRSLSIQPTLTVRPGFPVRVLVNHDLILTPYRG</sequence>
<dbReference type="AlphaFoldDB" id="A0A1C3X061"/>
<evidence type="ECO:0000256" key="5">
    <source>
        <dbReference type="ARBA" id="ARBA00023136"/>
    </source>
</evidence>
<evidence type="ECO:0000313" key="9">
    <source>
        <dbReference type="Proteomes" id="UP000199184"/>
    </source>
</evidence>
<dbReference type="GO" id="GO:0016020">
    <property type="term" value="C:membrane"/>
    <property type="evidence" value="ECO:0007669"/>
    <property type="project" value="UniProtKB-SubCell"/>
</dbReference>
<evidence type="ECO:0000256" key="1">
    <source>
        <dbReference type="ARBA" id="ARBA00004167"/>
    </source>
</evidence>
<comment type="subcellular location">
    <subcellularLocation>
        <location evidence="1">Membrane</location>
        <topology evidence="1">Single-pass membrane protein</topology>
    </subcellularLocation>
</comment>
<dbReference type="Proteomes" id="UP000199184">
    <property type="component" value="Unassembled WGS sequence"/>
</dbReference>
<dbReference type="EMBL" id="FMAI01000011">
    <property type="protein sequence ID" value="SCB45619.1"/>
    <property type="molecule type" value="Genomic_DNA"/>
</dbReference>
<gene>
    <name evidence="8" type="ORF">GA0061098_101178</name>
</gene>
<evidence type="ECO:0000256" key="2">
    <source>
        <dbReference type="ARBA" id="ARBA00010265"/>
    </source>
</evidence>
<keyword evidence="9" id="KW-1185">Reference proteome</keyword>
<reference evidence="9" key="1">
    <citation type="submission" date="2016-08" db="EMBL/GenBank/DDBJ databases">
        <authorList>
            <person name="Varghese N."/>
            <person name="Submissions Spin"/>
        </authorList>
    </citation>
    <scope>NUCLEOTIDE SEQUENCE [LARGE SCALE GENOMIC DNA]</scope>
    <source>
        <strain evidence="9">ERR11</strain>
    </source>
</reference>
<proteinExistence type="inferred from homology"/>
<keyword evidence="5 7" id="KW-0472">Membrane</keyword>
<dbReference type="RefSeq" id="WP_091960585.1">
    <property type="nucleotide sequence ID" value="NZ_FMAI01000011.1"/>
</dbReference>
<feature type="transmembrane region" description="Helical" evidence="7">
    <location>
        <begin position="41"/>
        <end position="61"/>
    </location>
</feature>
<feature type="region of interest" description="Disordered" evidence="6">
    <location>
        <begin position="1"/>
        <end position="20"/>
    </location>
</feature>
<evidence type="ECO:0000256" key="4">
    <source>
        <dbReference type="ARBA" id="ARBA00022989"/>
    </source>
</evidence>
<feature type="compositionally biased region" description="Basic and acidic residues" evidence="6">
    <location>
        <begin position="1"/>
        <end position="11"/>
    </location>
</feature>
<dbReference type="InterPro" id="IPR005498">
    <property type="entry name" value="T4SS_VirB10/TraB/TrbI"/>
</dbReference>
<organism evidence="8 9">
    <name type="scientific">Bradyrhizobium shewense</name>
    <dbReference type="NCBI Taxonomy" id="1761772"/>
    <lineage>
        <taxon>Bacteria</taxon>
        <taxon>Pseudomonadati</taxon>
        <taxon>Pseudomonadota</taxon>
        <taxon>Alphaproteobacteria</taxon>
        <taxon>Hyphomicrobiales</taxon>
        <taxon>Nitrobacteraceae</taxon>
        <taxon>Bradyrhizobium</taxon>
    </lineage>
</organism>
<keyword evidence="4 7" id="KW-1133">Transmembrane helix</keyword>
<protein>
    <submittedName>
        <fullName evidence="8">Type IV secretion system protein VirB10</fullName>
    </submittedName>
</protein>
<accession>A0A1C3X061</accession>
<evidence type="ECO:0000256" key="6">
    <source>
        <dbReference type="SAM" id="MobiDB-lite"/>
    </source>
</evidence>
<dbReference type="Gene3D" id="2.40.128.260">
    <property type="entry name" value="Type IV secretion system, VirB10/TraB/TrbI"/>
    <property type="match status" value="1"/>
</dbReference>